<dbReference type="Proteomes" id="UP000276133">
    <property type="component" value="Unassembled WGS sequence"/>
</dbReference>
<protein>
    <submittedName>
        <fullName evidence="1">Uncharacterized protein</fullName>
    </submittedName>
</protein>
<proteinExistence type="predicted"/>
<dbReference type="AlphaFoldDB" id="A0A3M7R506"/>
<reference evidence="1 2" key="1">
    <citation type="journal article" date="2018" name="Sci. Rep.">
        <title>Genomic signatures of local adaptation to the degree of environmental predictability in rotifers.</title>
        <authorList>
            <person name="Franch-Gras L."/>
            <person name="Hahn C."/>
            <person name="Garcia-Roger E.M."/>
            <person name="Carmona M.J."/>
            <person name="Serra M."/>
            <person name="Gomez A."/>
        </authorList>
    </citation>
    <scope>NUCLEOTIDE SEQUENCE [LARGE SCALE GENOMIC DNA]</scope>
    <source>
        <strain evidence="1">HYR1</strain>
    </source>
</reference>
<feature type="non-terminal residue" evidence="1">
    <location>
        <position position="1"/>
    </location>
</feature>
<name>A0A3M7R506_BRAPC</name>
<keyword evidence="2" id="KW-1185">Reference proteome</keyword>
<accession>A0A3M7R506</accession>
<evidence type="ECO:0000313" key="2">
    <source>
        <dbReference type="Proteomes" id="UP000276133"/>
    </source>
</evidence>
<evidence type="ECO:0000313" key="1">
    <source>
        <dbReference type="EMBL" id="RNA18325.1"/>
    </source>
</evidence>
<dbReference type="EMBL" id="REGN01004263">
    <property type="protein sequence ID" value="RNA18325.1"/>
    <property type="molecule type" value="Genomic_DNA"/>
</dbReference>
<sequence>NGREILPGVFIRGLFEESALSSSLKIANTATKNCFYVKLLQTNKLKRYGNTRNYAMGMYLLYSTATKNCFYVKLRKITKEHYIFDSFRRSDGELELAAPPLTKQNSFKIGKSLIKKFPLRVDSYSDHYLPVENLHSHLLNRSKTDGLDRLNRPSVYGRTILKTVCLWTVRIEDRLSSEKRPVLQTDDRSPTLVKTWVLTSL</sequence>
<gene>
    <name evidence="1" type="ORF">BpHYR1_040240</name>
</gene>
<organism evidence="1 2">
    <name type="scientific">Brachionus plicatilis</name>
    <name type="common">Marine rotifer</name>
    <name type="synonym">Brachionus muelleri</name>
    <dbReference type="NCBI Taxonomy" id="10195"/>
    <lineage>
        <taxon>Eukaryota</taxon>
        <taxon>Metazoa</taxon>
        <taxon>Spiralia</taxon>
        <taxon>Gnathifera</taxon>
        <taxon>Rotifera</taxon>
        <taxon>Eurotatoria</taxon>
        <taxon>Monogononta</taxon>
        <taxon>Pseudotrocha</taxon>
        <taxon>Ploima</taxon>
        <taxon>Brachionidae</taxon>
        <taxon>Brachionus</taxon>
    </lineage>
</organism>
<comment type="caution">
    <text evidence="1">The sequence shown here is derived from an EMBL/GenBank/DDBJ whole genome shotgun (WGS) entry which is preliminary data.</text>
</comment>